<evidence type="ECO:0000313" key="1">
    <source>
        <dbReference type="EMBL" id="WHZ57089.1"/>
    </source>
</evidence>
<dbReference type="EMBL" id="CP126116">
    <property type="protein sequence ID" value="WHZ57089.1"/>
    <property type="molecule type" value="Genomic_DNA"/>
</dbReference>
<organism evidence="1 2">
    <name type="scientific">Metabacillus hrfriensis</name>
    <dbReference type="NCBI Taxonomy" id="3048891"/>
    <lineage>
        <taxon>Bacteria</taxon>
        <taxon>Bacillati</taxon>
        <taxon>Bacillota</taxon>
        <taxon>Bacilli</taxon>
        <taxon>Bacillales</taxon>
        <taxon>Bacillaceae</taxon>
        <taxon>Metabacillus</taxon>
    </lineage>
</organism>
<dbReference type="Proteomes" id="UP001226091">
    <property type="component" value="Chromosome"/>
</dbReference>
<evidence type="ECO:0000313" key="2">
    <source>
        <dbReference type="Proteomes" id="UP001226091"/>
    </source>
</evidence>
<proteinExistence type="predicted"/>
<protein>
    <submittedName>
        <fullName evidence="1">MFS transporter</fullName>
    </submittedName>
</protein>
<name>A0ACD4R9F3_9BACI</name>
<gene>
    <name evidence="1" type="ORF">QLQ22_20880</name>
</gene>
<sequence>MTYIQQGTQAFRKANFAFFAAGFNTFSILYCMQPLMPEFTRDFGISPTSASLSLSVTTIALAVSMLFFASLSDAWGRKPIMVISMFIASFLCLLTAFSPNFHILLILRILVGISLAGLPSIAMAYLGEEVDPKSLGKAMGLYISGNALGAVFGRIFTGILTDYYDWHFALAGVGAISLIATLIFGVSLSPSRNFKPCKLEIRGLGMSLIKHLKDPGLVCLFLMGFFLLGSNVALFNYIGYLLMDEPYSLSQSFISWFFLIYLIGMFSSSFIGKLIDKHGRSKVLFINLVISILGVFLTLFPSLLIKIIGLGLFIFGFFGGHSIASSWVGQRALNNKAQASSLYLFLYYAGSSIGGSLGGIFWTSFGWAGLICMVAVFLLLTLILTVCLIKLSKLTSIAKPFISLKRLGTKY</sequence>
<accession>A0ACD4R9F3</accession>
<keyword evidence="2" id="KW-1185">Reference proteome</keyword>
<reference evidence="2" key="1">
    <citation type="journal article" date="2025" name="Aquaculture">
        <title>Assessment of the bioflocculant production and safety properties of Metabacillus hrfriensis sp. nov. based on phenotypic and whole-genome sequencing analysis.</title>
        <authorList>
            <person name="Zhang R."/>
            <person name="Zhao Z."/>
            <person name="Luo L."/>
            <person name="Wang S."/>
            <person name="Guo K."/>
            <person name="Xu W."/>
        </authorList>
    </citation>
    <scope>NUCLEOTIDE SEQUENCE [LARGE SCALE GENOMIC DNA]</scope>
    <source>
        <strain evidence="2">CT-WN-B3</strain>
    </source>
</reference>